<keyword evidence="3" id="KW-0813">Transport</keyword>
<dbReference type="PANTHER" id="PTHR30269">
    <property type="entry name" value="TRANSMEMBRANE PROTEIN YFCA"/>
    <property type="match status" value="1"/>
</dbReference>
<sequence length="239" mass="26181">MGTVFIFILIILVASILQTSTGFGFSILATPFLLLIFEPKEAIQINLILSLVISLALIVKIRSDIDGGVVRRFIWGSLPGLLLGIGIFVLLKINLLKVTVSLVILLLTILLILNFRIRKSKTRDGITGGLAGTLTTSIGMPGPPLLLYFSGTNSTKERLRATTLAFYLFIYLASLLVQVSVAGTNAIIWTSSLYALPIVAVGLFLGQLLFNVINQKMFRIFTYVLLLFTSIYLLLESLN</sequence>
<proteinExistence type="inferred from homology"/>
<keyword evidence="4 8" id="KW-1003">Cell membrane</keyword>
<feature type="transmembrane region" description="Helical" evidence="8">
    <location>
        <begin position="99"/>
        <end position="117"/>
    </location>
</feature>
<organism evidence="9 10">
    <name type="scientific">Halobacillus seohaensis</name>
    <dbReference type="NCBI Taxonomy" id="447421"/>
    <lineage>
        <taxon>Bacteria</taxon>
        <taxon>Bacillati</taxon>
        <taxon>Bacillota</taxon>
        <taxon>Bacilli</taxon>
        <taxon>Bacillales</taxon>
        <taxon>Bacillaceae</taxon>
        <taxon>Halobacillus</taxon>
    </lineage>
</organism>
<feature type="transmembrane region" description="Helical" evidence="8">
    <location>
        <begin position="43"/>
        <end position="61"/>
    </location>
</feature>
<dbReference type="Proteomes" id="UP001596410">
    <property type="component" value="Unassembled WGS sequence"/>
</dbReference>
<evidence type="ECO:0000256" key="6">
    <source>
        <dbReference type="ARBA" id="ARBA00022989"/>
    </source>
</evidence>
<feature type="transmembrane region" description="Helical" evidence="8">
    <location>
        <begin position="164"/>
        <end position="188"/>
    </location>
</feature>
<comment type="similarity">
    <text evidence="2 8">Belongs to the 4-toluene sulfonate uptake permease (TSUP) (TC 2.A.102) family.</text>
</comment>
<evidence type="ECO:0000256" key="1">
    <source>
        <dbReference type="ARBA" id="ARBA00004651"/>
    </source>
</evidence>
<name>A0ABW2EFP5_9BACI</name>
<feature type="transmembrane region" description="Helical" evidence="8">
    <location>
        <begin position="194"/>
        <end position="213"/>
    </location>
</feature>
<keyword evidence="6 8" id="KW-1133">Transmembrane helix</keyword>
<evidence type="ECO:0000256" key="8">
    <source>
        <dbReference type="RuleBase" id="RU363041"/>
    </source>
</evidence>
<evidence type="ECO:0000256" key="2">
    <source>
        <dbReference type="ARBA" id="ARBA00009142"/>
    </source>
</evidence>
<dbReference type="InterPro" id="IPR002781">
    <property type="entry name" value="TM_pro_TauE-like"/>
</dbReference>
<dbReference type="PANTHER" id="PTHR30269:SF37">
    <property type="entry name" value="MEMBRANE TRANSPORTER PROTEIN"/>
    <property type="match status" value="1"/>
</dbReference>
<keyword evidence="7 8" id="KW-0472">Membrane</keyword>
<reference evidence="10" key="1">
    <citation type="journal article" date="2019" name="Int. J. Syst. Evol. Microbiol.">
        <title>The Global Catalogue of Microorganisms (GCM) 10K type strain sequencing project: providing services to taxonomists for standard genome sequencing and annotation.</title>
        <authorList>
            <consortium name="The Broad Institute Genomics Platform"/>
            <consortium name="The Broad Institute Genome Sequencing Center for Infectious Disease"/>
            <person name="Wu L."/>
            <person name="Ma J."/>
        </authorList>
    </citation>
    <scope>NUCLEOTIDE SEQUENCE [LARGE SCALE GENOMIC DNA]</scope>
    <source>
        <strain evidence="10">CGMCC 4.1621</strain>
    </source>
</reference>
<dbReference type="InterPro" id="IPR052017">
    <property type="entry name" value="TSUP"/>
</dbReference>
<dbReference type="EMBL" id="JBHSZV010000010">
    <property type="protein sequence ID" value="MFC7060973.1"/>
    <property type="molecule type" value="Genomic_DNA"/>
</dbReference>
<feature type="transmembrane region" description="Helical" evidence="8">
    <location>
        <begin position="220"/>
        <end position="238"/>
    </location>
</feature>
<dbReference type="RefSeq" id="WP_204708679.1">
    <property type="nucleotide sequence ID" value="NZ_JBHSZV010000010.1"/>
</dbReference>
<evidence type="ECO:0000256" key="7">
    <source>
        <dbReference type="ARBA" id="ARBA00023136"/>
    </source>
</evidence>
<evidence type="ECO:0000313" key="10">
    <source>
        <dbReference type="Proteomes" id="UP001596410"/>
    </source>
</evidence>
<keyword evidence="5 8" id="KW-0812">Transmembrane</keyword>
<accession>A0ABW2EFP5</accession>
<evidence type="ECO:0000256" key="3">
    <source>
        <dbReference type="ARBA" id="ARBA00022448"/>
    </source>
</evidence>
<comment type="subcellular location">
    <subcellularLocation>
        <location evidence="1 8">Cell membrane</location>
        <topology evidence="1 8">Multi-pass membrane protein</topology>
    </subcellularLocation>
</comment>
<evidence type="ECO:0000256" key="4">
    <source>
        <dbReference type="ARBA" id="ARBA00022475"/>
    </source>
</evidence>
<comment type="caution">
    <text evidence="9">The sequence shown here is derived from an EMBL/GenBank/DDBJ whole genome shotgun (WGS) entry which is preliminary data.</text>
</comment>
<gene>
    <name evidence="9" type="ORF">ACFQIC_03700</name>
</gene>
<protein>
    <recommendedName>
        <fullName evidence="8">Probable membrane transporter protein</fullName>
    </recommendedName>
</protein>
<keyword evidence="10" id="KW-1185">Reference proteome</keyword>
<dbReference type="Pfam" id="PF01925">
    <property type="entry name" value="TauE"/>
    <property type="match status" value="1"/>
</dbReference>
<feature type="transmembrane region" description="Helical" evidence="8">
    <location>
        <begin position="73"/>
        <end position="93"/>
    </location>
</feature>
<evidence type="ECO:0000256" key="5">
    <source>
        <dbReference type="ARBA" id="ARBA00022692"/>
    </source>
</evidence>
<evidence type="ECO:0000313" key="9">
    <source>
        <dbReference type="EMBL" id="MFC7060973.1"/>
    </source>
</evidence>